<dbReference type="EMBL" id="BLTE01000007">
    <property type="protein sequence ID" value="GFK93992.1"/>
    <property type="molecule type" value="Genomic_DNA"/>
</dbReference>
<name>A0A6V8LMU3_9BACT</name>
<reference evidence="2 3" key="1">
    <citation type="submission" date="2020-04" db="EMBL/GenBank/DDBJ databases">
        <authorList>
            <consortium name="Desulfovibrio sp. FSS-1 genome sequencing consortium"/>
            <person name="Shimoshige H."/>
            <person name="Kobayashi H."/>
            <person name="Maekawa T."/>
        </authorList>
    </citation>
    <scope>NUCLEOTIDE SEQUENCE [LARGE SCALE GENOMIC DNA]</scope>
    <source>
        <strain evidence="2 3">SIID29052-01</strain>
    </source>
</reference>
<protein>
    <submittedName>
        <fullName evidence="2">Uncharacterized protein</fullName>
    </submittedName>
</protein>
<sequence length="151" mass="16071">MDPSLYLCLILGFFMLSLSARQSLATDAHCLRLSDVPVRVRLAMRRALPGFCVRKVRVTLREGAPAYWFTGSTPREADLALLVLDSGEASLLPGGWSRLIEDEGTAPPEAPWLRPGAARQPSPGLAGPACAWSVAPPGAAGRGAGRHSVLR</sequence>
<reference evidence="2 3" key="2">
    <citation type="submission" date="2020-05" db="EMBL/GenBank/DDBJ databases">
        <title>Draft genome sequence of Desulfovibrio sp. strainFSS-1.</title>
        <authorList>
            <person name="Shimoshige H."/>
            <person name="Kobayashi H."/>
            <person name="Maekawa T."/>
        </authorList>
    </citation>
    <scope>NUCLEOTIDE SEQUENCE [LARGE SCALE GENOMIC DNA]</scope>
    <source>
        <strain evidence="2 3">SIID29052-01</strain>
    </source>
</reference>
<proteinExistence type="predicted"/>
<accession>A0A6V8LMU3</accession>
<evidence type="ECO:0000313" key="3">
    <source>
        <dbReference type="Proteomes" id="UP000494245"/>
    </source>
</evidence>
<evidence type="ECO:0000256" key="1">
    <source>
        <dbReference type="SAM" id="MobiDB-lite"/>
    </source>
</evidence>
<comment type="caution">
    <text evidence="2">The sequence shown here is derived from an EMBL/GenBank/DDBJ whole genome shotgun (WGS) entry which is preliminary data.</text>
</comment>
<organism evidence="2 3">
    <name type="scientific">Fundidesulfovibrio magnetotacticus</name>
    <dbReference type="NCBI Taxonomy" id="2730080"/>
    <lineage>
        <taxon>Bacteria</taxon>
        <taxon>Pseudomonadati</taxon>
        <taxon>Thermodesulfobacteriota</taxon>
        <taxon>Desulfovibrionia</taxon>
        <taxon>Desulfovibrionales</taxon>
        <taxon>Desulfovibrionaceae</taxon>
        <taxon>Fundidesulfovibrio</taxon>
    </lineage>
</organism>
<dbReference type="RefSeq" id="WP_173083609.1">
    <property type="nucleotide sequence ID" value="NZ_BLTE01000007.1"/>
</dbReference>
<evidence type="ECO:0000313" key="2">
    <source>
        <dbReference type="EMBL" id="GFK93992.1"/>
    </source>
</evidence>
<dbReference type="Proteomes" id="UP000494245">
    <property type="component" value="Unassembled WGS sequence"/>
</dbReference>
<feature type="region of interest" description="Disordered" evidence="1">
    <location>
        <begin position="107"/>
        <end position="130"/>
    </location>
</feature>
<keyword evidence="3" id="KW-1185">Reference proteome</keyword>
<dbReference type="AlphaFoldDB" id="A0A6V8LMU3"/>
<gene>
    <name evidence="2" type="ORF">NNJEOMEG_01830</name>
</gene>